<comment type="caution">
    <text evidence="2">The sequence shown here is derived from an EMBL/GenBank/DDBJ whole genome shotgun (WGS) entry which is preliminary data.</text>
</comment>
<dbReference type="Gene3D" id="3.40.50.150">
    <property type="entry name" value="Vaccinia Virus protein VP39"/>
    <property type="match status" value="1"/>
</dbReference>
<protein>
    <recommendedName>
        <fullName evidence="1">Methyltransferase domain-containing protein</fullName>
    </recommendedName>
</protein>
<dbReference type="Proteomes" id="UP000177040">
    <property type="component" value="Unassembled WGS sequence"/>
</dbReference>
<dbReference type="InterPro" id="IPR029063">
    <property type="entry name" value="SAM-dependent_MTases_sf"/>
</dbReference>
<proteinExistence type="predicted"/>
<dbReference type="SUPFAM" id="SSF53335">
    <property type="entry name" value="S-adenosyl-L-methionine-dependent methyltransferases"/>
    <property type="match status" value="1"/>
</dbReference>
<organism evidence="2 3">
    <name type="scientific">Candidatus Magasanikbacteria bacterium RIFCSPLOWO2_01_FULL_40_15</name>
    <dbReference type="NCBI Taxonomy" id="1798686"/>
    <lineage>
        <taxon>Bacteria</taxon>
        <taxon>Candidatus Magasanikiibacteriota</taxon>
    </lineage>
</organism>
<sequence length="184" mass="20593">MTYTTGTALVDSRDLFERAHVQAGMHVADFGSGRTGHMVFPAAKIVGEHGVVYAVDILKEVLTLIKKRADMEAFVNIHPLWADIERANGVSIPRGSLDVIFMINILHHLMNMAGSLSEAERLLKPKGRIVVMDWTGRLGQLGPTEDKKLNFSAVLEWARAHEFGVQDDFMPNQYLRGLVLFRHD</sequence>
<name>A0A1F6N4P2_9BACT</name>
<dbReference type="Pfam" id="PF13847">
    <property type="entry name" value="Methyltransf_31"/>
    <property type="match status" value="1"/>
</dbReference>
<dbReference type="AlphaFoldDB" id="A0A1F6N4P2"/>
<dbReference type="CDD" id="cd02440">
    <property type="entry name" value="AdoMet_MTases"/>
    <property type="match status" value="1"/>
</dbReference>
<evidence type="ECO:0000259" key="1">
    <source>
        <dbReference type="Pfam" id="PF13847"/>
    </source>
</evidence>
<gene>
    <name evidence="2" type="ORF">A2983_04430</name>
</gene>
<feature type="domain" description="Methyltransferase" evidence="1">
    <location>
        <begin position="23"/>
        <end position="134"/>
    </location>
</feature>
<reference evidence="2 3" key="1">
    <citation type="journal article" date="2016" name="Nat. Commun.">
        <title>Thousands of microbial genomes shed light on interconnected biogeochemical processes in an aquifer system.</title>
        <authorList>
            <person name="Anantharaman K."/>
            <person name="Brown C.T."/>
            <person name="Hug L.A."/>
            <person name="Sharon I."/>
            <person name="Castelle C.J."/>
            <person name="Probst A.J."/>
            <person name="Thomas B.C."/>
            <person name="Singh A."/>
            <person name="Wilkins M.J."/>
            <person name="Karaoz U."/>
            <person name="Brodie E.L."/>
            <person name="Williams K.H."/>
            <person name="Hubbard S.S."/>
            <person name="Banfield J.F."/>
        </authorList>
    </citation>
    <scope>NUCLEOTIDE SEQUENCE [LARGE SCALE GENOMIC DNA]</scope>
</reference>
<evidence type="ECO:0000313" key="2">
    <source>
        <dbReference type="EMBL" id="OGH78718.1"/>
    </source>
</evidence>
<dbReference type="InterPro" id="IPR025714">
    <property type="entry name" value="Methyltranfer_dom"/>
</dbReference>
<evidence type="ECO:0000313" key="3">
    <source>
        <dbReference type="Proteomes" id="UP000177040"/>
    </source>
</evidence>
<dbReference type="EMBL" id="MFQH01000003">
    <property type="protein sequence ID" value="OGH78718.1"/>
    <property type="molecule type" value="Genomic_DNA"/>
</dbReference>
<accession>A0A1F6N4P2</accession>